<evidence type="ECO:0000256" key="1">
    <source>
        <dbReference type="SAM" id="SignalP"/>
    </source>
</evidence>
<reference evidence="2" key="1">
    <citation type="submission" date="2019-01" db="EMBL/GenBank/DDBJ databases">
        <authorList>
            <consortium name="Genoscope - CEA"/>
            <person name="William W."/>
        </authorList>
    </citation>
    <scope>NUCLEOTIDE SEQUENCE</scope>
    <source>
        <strain evidence="2">CR-1</strain>
    </source>
</reference>
<evidence type="ECO:0008006" key="3">
    <source>
        <dbReference type="Google" id="ProtNLM"/>
    </source>
</evidence>
<evidence type="ECO:0000313" key="2">
    <source>
        <dbReference type="EMBL" id="VEN72618.1"/>
    </source>
</evidence>
<proteinExistence type="predicted"/>
<feature type="signal peptide" evidence="1">
    <location>
        <begin position="1"/>
        <end position="19"/>
    </location>
</feature>
<dbReference type="AlphaFoldDB" id="A0A484HG29"/>
<sequence>MARLATILIILLMASWAHAYDGEPKEQVAAFFKDYSAGKQAVAIDKLYSKNPLSGQRAEQLTLMKQRAGSVQALYGSFLGTENIHTEALSPSLVRIVELARHERHPVLWEFYFYKSKNQWFAAQVMFEDQFQVAGAKK</sequence>
<gene>
    <name evidence="2" type="ORF">EPICR_10117</name>
</gene>
<feature type="chain" id="PRO_5019719041" description="DUF3887 domain-containing protein" evidence="1">
    <location>
        <begin position="20"/>
        <end position="138"/>
    </location>
</feature>
<organism evidence="2">
    <name type="scientific">uncultured Desulfobacteraceae bacterium</name>
    <dbReference type="NCBI Taxonomy" id="218296"/>
    <lineage>
        <taxon>Bacteria</taxon>
        <taxon>Pseudomonadati</taxon>
        <taxon>Thermodesulfobacteriota</taxon>
        <taxon>Desulfobacteria</taxon>
        <taxon>Desulfobacterales</taxon>
        <taxon>Desulfobacteraceae</taxon>
        <taxon>environmental samples</taxon>
    </lineage>
</organism>
<dbReference type="EMBL" id="CAACVI010000001">
    <property type="protein sequence ID" value="VEN72618.1"/>
    <property type="molecule type" value="Genomic_DNA"/>
</dbReference>
<accession>A0A484HG29</accession>
<name>A0A484HG29_9BACT</name>
<protein>
    <recommendedName>
        <fullName evidence="3">DUF3887 domain-containing protein</fullName>
    </recommendedName>
</protein>
<keyword evidence="1" id="KW-0732">Signal</keyword>